<dbReference type="Proteomes" id="UP000199662">
    <property type="component" value="Unassembled WGS sequence"/>
</dbReference>
<evidence type="ECO:0000313" key="1">
    <source>
        <dbReference type="EMBL" id="SEJ27272.1"/>
    </source>
</evidence>
<organism evidence="1 2">
    <name type="scientific">Propionispira arboris</name>
    <dbReference type="NCBI Taxonomy" id="84035"/>
    <lineage>
        <taxon>Bacteria</taxon>
        <taxon>Bacillati</taxon>
        <taxon>Bacillota</taxon>
        <taxon>Negativicutes</taxon>
        <taxon>Selenomonadales</taxon>
        <taxon>Selenomonadaceae</taxon>
        <taxon>Propionispira</taxon>
    </lineage>
</organism>
<dbReference type="EMBL" id="FNZK01000005">
    <property type="protein sequence ID" value="SEJ27272.1"/>
    <property type="molecule type" value="Genomic_DNA"/>
</dbReference>
<dbReference type="RefSeq" id="WP_019554371.1">
    <property type="nucleotide sequence ID" value="NZ_FNZK01000005.1"/>
</dbReference>
<proteinExistence type="predicted"/>
<keyword evidence="2" id="KW-1185">Reference proteome</keyword>
<protein>
    <recommendedName>
        <fullName evidence="3">Rho termination factor, N-terminal domain</fullName>
    </recommendedName>
</protein>
<gene>
    <name evidence="1" type="ORF">SAMN05660742_10577</name>
</gene>
<reference evidence="1 2" key="1">
    <citation type="submission" date="2016-10" db="EMBL/GenBank/DDBJ databases">
        <authorList>
            <person name="de Groot N.N."/>
        </authorList>
    </citation>
    <scope>NUCLEOTIDE SEQUENCE [LARGE SCALE GENOMIC DNA]</scope>
    <source>
        <strain evidence="1 2">DSM 2179</strain>
    </source>
</reference>
<dbReference type="STRING" id="84035.SAMN05660742_10577"/>
<accession>A0A1H6XQV6</accession>
<name>A0A1H6XQV6_9FIRM</name>
<evidence type="ECO:0000313" key="2">
    <source>
        <dbReference type="Proteomes" id="UP000199662"/>
    </source>
</evidence>
<dbReference type="AlphaFoldDB" id="A0A1H6XQV6"/>
<evidence type="ECO:0008006" key="3">
    <source>
        <dbReference type="Google" id="ProtNLM"/>
    </source>
</evidence>
<sequence length="62" mass="7132">MTLKEIRVKAKSLGVVSRNLRKADLIHEIQKAENNIPCFGLSDNNHCDRTDCLWLHDCLKVK</sequence>